<evidence type="ECO:0000313" key="1">
    <source>
        <dbReference type="EMBL" id="PQK13667.1"/>
    </source>
</evidence>
<dbReference type="EMBL" id="JRHA01000004">
    <property type="protein sequence ID" value="PQK13667.1"/>
    <property type="molecule type" value="Genomic_DNA"/>
</dbReference>
<sequence>MYLSFAANAVGEGDVHVLCLRLTYELLTGKYKLPEATDARSNLARYEIGLSCELESYLEAAGSKVEHARLFNTAVLPRCRSYIVAIGQRMAWEVAKDSKYVSQ</sequence>
<gene>
    <name evidence="1" type="ORF">BB8028_0004g05980</name>
</gene>
<name>A0A2S7YC36_BEABA</name>
<accession>A0A2S7YC36</accession>
<organism evidence="1 2">
    <name type="scientific">Beauveria bassiana</name>
    <name type="common">White muscardine disease fungus</name>
    <name type="synonym">Tritirachium shiotae</name>
    <dbReference type="NCBI Taxonomy" id="176275"/>
    <lineage>
        <taxon>Eukaryota</taxon>
        <taxon>Fungi</taxon>
        <taxon>Dikarya</taxon>
        <taxon>Ascomycota</taxon>
        <taxon>Pezizomycotina</taxon>
        <taxon>Sordariomycetes</taxon>
        <taxon>Hypocreomycetidae</taxon>
        <taxon>Hypocreales</taxon>
        <taxon>Cordycipitaceae</taxon>
        <taxon>Beauveria</taxon>
    </lineage>
</organism>
<reference evidence="1 2" key="1">
    <citation type="submission" date="2016-07" db="EMBL/GenBank/DDBJ databases">
        <title>Comparative genomics of the entomopathogenic fungus Beauveria bassiana.</title>
        <authorList>
            <person name="Valero Jimenez C.A."/>
            <person name="Zwaan B.J."/>
            <person name="Van Kan J.A."/>
            <person name="Takken W."/>
            <person name="Debets A.J."/>
            <person name="Schoustra S.E."/>
            <person name="Koenraadt C.J."/>
        </authorList>
    </citation>
    <scope>NUCLEOTIDE SEQUENCE [LARGE SCALE GENOMIC DNA]</scope>
    <source>
        <strain evidence="1 2">ARSEF 8028</strain>
    </source>
</reference>
<proteinExistence type="predicted"/>
<dbReference type="AlphaFoldDB" id="A0A2S7YC36"/>
<dbReference type="Proteomes" id="UP000237441">
    <property type="component" value="Unassembled WGS sequence"/>
</dbReference>
<comment type="caution">
    <text evidence="1">The sequence shown here is derived from an EMBL/GenBank/DDBJ whole genome shotgun (WGS) entry which is preliminary data.</text>
</comment>
<protein>
    <submittedName>
        <fullName evidence="1">Uncharacterized protein</fullName>
    </submittedName>
</protein>
<dbReference type="OrthoDB" id="538336at2759"/>
<evidence type="ECO:0000313" key="2">
    <source>
        <dbReference type="Proteomes" id="UP000237441"/>
    </source>
</evidence>